<protein>
    <submittedName>
        <fullName evidence="1">Uncharacterized protein</fullName>
    </submittedName>
</protein>
<accession>A0A067GED1</accession>
<dbReference type="EMBL" id="KK784879">
    <property type="protein sequence ID" value="KDO77979.1"/>
    <property type="molecule type" value="Genomic_DNA"/>
</dbReference>
<dbReference type="Proteomes" id="UP000027120">
    <property type="component" value="Unassembled WGS sequence"/>
</dbReference>
<reference evidence="1 2" key="1">
    <citation type="submission" date="2014-04" db="EMBL/GenBank/DDBJ databases">
        <authorList>
            <consortium name="International Citrus Genome Consortium"/>
            <person name="Gmitter F."/>
            <person name="Chen C."/>
            <person name="Farmerie W."/>
            <person name="Harkins T."/>
            <person name="Desany B."/>
            <person name="Mohiuddin M."/>
            <person name="Kodira C."/>
            <person name="Borodovsky M."/>
            <person name="Lomsadze A."/>
            <person name="Burns P."/>
            <person name="Jenkins J."/>
            <person name="Prochnik S."/>
            <person name="Shu S."/>
            <person name="Chapman J."/>
            <person name="Pitluck S."/>
            <person name="Schmutz J."/>
            <person name="Rokhsar D."/>
        </authorList>
    </citation>
    <scope>NUCLEOTIDE SEQUENCE</scope>
</reference>
<dbReference type="AlphaFoldDB" id="A0A067GED1"/>
<evidence type="ECO:0000313" key="2">
    <source>
        <dbReference type="Proteomes" id="UP000027120"/>
    </source>
</evidence>
<sequence length="17" mass="1935">MNVNSFEEDLCVLPNNP</sequence>
<keyword evidence="2" id="KW-1185">Reference proteome</keyword>
<gene>
    <name evidence="1" type="ORF">CISIN_1g0022852mg</name>
</gene>
<name>A0A067GED1_CITSI</name>
<evidence type="ECO:0000313" key="1">
    <source>
        <dbReference type="EMBL" id="KDO77979.1"/>
    </source>
</evidence>
<feature type="non-terminal residue" evidence="1">
    <location>
        <position position="17"/>
    </location>
</feature>
<proteinExistence type="predicted"/>
<organism evidence="1 2">
    <name type="scientific">Citrus sinensis</name>
    <name type="common">Sweet orange</name>
    <name type="synonym">Citrus aurantium var. sinensis</name>
    <dbReference type="NCBI Taxonomy" id="2711"/>
    <lineage>
        <taxon>Eukaryota</taxon>
        <taxon>Viridiplantae</taxon>
        <taxon>Streptophyta</taxon>
        <taxon>Embryophyta</taxon>
        <taxon>Tracheophyta</taxon>
        <taxon>Spermatophyta</taxon>
        <taxon>Magnoliopsida</taxon>
        <taxon>eudicotyledons</taxon>
        <taxon>Gunneridae</taxon>
        <taxon>Pentapetalae</taxon>
        <taxon>rosids</taxon>
        <taxon>malvids</taxon>
        <taxon>Sapindales</taxon>
        <taxon>Rutaceae</taxon>
        <taxon>Aurantioideae</taxon>
        <taxon>Citrus</taxon>
    </lineage>
</organism>